<reference evidence="9" key="2">
    <citation type="journal article" date="2021" name="PeerJ">
        <title>Extensive microbial diversity within the chicken gut microbiome revealed by metagenomics and culture.</title>
        <authorList>
            <person name="Gilroy R."/>
            <person name="Ravi A."/>
            <person name="Getino M."/>
            <person name="Pursley I."/>
            <person name="Horton D.L."/>
            <person name="Alikhan N.F."/>
            <person name="Baker D."/>
            <person name="Gharbi K."/>
            <person name="Hall N."/>
            <person name="Watson M."/>
            <person name="Adriaenssens E.M."/>
            <person name="Foster-Nyarko E."/>
            <person name="Jarju S."/>
            <person name="Secka A."/>
            <person name="Antonio M."/>
            <person name="Oren A."/>
            <person name="Chaudhuri R.R."/>
            <person name="La Ragione R."/>
            <person name="Hildebrand F."/>
            <person name="Pallen M.J."/>
        </authorList>
    </citation>
    <scope>NUCLEOTIDE SEQUENCE</scope>
    <source>
        <strain evidence="9">6086</strain>
    </source>
</reference>
<reference evidence="9" key="1">
    <citation type="submission" date="2020-10" db="EMBL/GenBank/DDBJ databases">
        <authorList>
            <person name="Gilroy R."/>
        </authorList>
    </citation>
    <scope>NUCLEOTIDE SEQUENCE</scope>
    <source>
        <strain evidence="9">6086</strain>
    </source>
</reference>
<feature type="transmembrane region" description="Helical" evidence="7">
    <location>
        <begin position="157"/>
        <end position="177"/>
    </location>
</feature>
<evidence type="ECO:0000256" key="3">
    <source>
        <dbReference type="ARBA" id="ARBA00022475"/>
    </source>
</evidence>
<comment type="subcellular location">
    <subcellularLocation>
        <location evidence="1 7">Cell membrane</location>
        <topology evidence="1 7">Multi-pass membrane protein</topology>
    </subcellularLocation>
</comment>
<dbReference type="InterPro" id="IPR051393">
    <property type="entry name" value="ABC_transporter_permease"/>
</dbReference>
<dbReference type="InterPro" id="IPR035906">
    <property type="entry name" value="MetI-like_sf"/>
</dbReference>
<evidence type="ECO:0000256" key="2">
    <source>
        <dbReference type="ARBA" id="ARBA00022448"/>
    </source>
</evidence>
<dbReference type="PROSITE" id="PS50928">
    <property type="entry name" value="ABC_TM1"/>
    <property type="match status" value="1"/>
</dbReference>
<feature type="transmembrane region" description="Helical" evidence="7">
    <location>
        <begin position="12"/>
        <end position="33"/>
    </location>
</feature>
<keyword evidence="4 7" id="KW-0812">Transmembrane</keyword>
<keyword evidence="3" id="KW-1003">Cell membrane</keyword>
<feature type="transmembrane region" description="Helical" evidence="7">
    <location>
        <begin position="103"/>
        <end position="124"/>
    </location>
</feature>
<feature type="transmembrane region" description="Helical" evidence="7">
    <location>
        <begin position="198"/>
        <end position="223"/>
    </location>
</feature>
<keyword evidence="2 7" id="KW-0813">Transport</keyword>
<dbReference type="GO" id="GO:0005886">
    <property type="term" value="C:plasma membrane"/>
    <property type="evidence" value="ECO:0007669"/>
    <property type="project" value="UniProtKB-SubCell"/>
</dbReference>
<dbReference type="InterPro" id="IPR000515">
    <property type="entry name" value="MetI-like"/>
</dbReference>
<gene>
    <name evidence="9" type="ORF">IAD03_08810</name>
</gene>
<dbReference type="SUPFAM" id="SSF161098">
    <property type="entry name" value="MetI-like"/>
    <property type="match status" value="1"/>
</dbReference>
<evidence type="ECO:0000256" key="5">
    <source>
        <dbReference type="ARBA" id="ARBA00022989"/>
    </source>
</evidence>
<proteinExistence type="inferred from homology"/>
<dbReference type="PANTHER" id="PTHR30193">
    <property type="entry name" value="ABC TRANSPORTER PERMEASE PROTEIN"/>
    <property type="match status" value="1"/>
</dbReference>
<dbReference type="PANTHER" id="PTHR30193:SF37">
    <property type="entry name" value="INNER MEMBRANE ABC TRANSPORTER PERMEASE PROTEIN YCJO"/>
    <property type="match status" value="1"/>
</dbReference>
<dbReference type="Pfam" id="PF00528">
    <property type="entry name" value="BPD_transp_1"/>
    <property type="match status" value="1"/>
</dbReference>
<evidence type="ECO:0000259" key="8">
    <source>
        <dbReference type="PROSITE" id="PS50928"/>
    </source>
</evidence>
<evidence type="ECO:0000256" key="6">
    <source>
        <dbReference type="ARBA" id="ARBA00023136"/>
    </source>
</evidence>
<feature type="transmembrane region" description="Helical" evidence="7">
    <location>
        <begin position="70"/>
        <end position="91"/>
    </location>
</feature>
<dbReference type="EMBL" id="DVJM01000186">
    <property type="protein sequence ID" value="HIS79456.1"/>
    <property type="molecule type" value="Genomic_DNA"/>
</dbReference>
<keyword evidence="5 7" id="KW-1133">Transmembrane helix</keyword>
<organism evidence="9 10">
    <name type="scientific">Candidatus Caccousia stercoris</name>
    <dbReference type="NCBI Taxonomy" id="2840723"/>
    <lineage>
        <taxon>Bacteria</taxon>
        <taxon>Bacillati</taxon>
        <taxon>Bacillota</taxon>
        <taxon>Clostridia</taxon>
        <taxon>Eubacteriales</taxon>
        <taxon>Oscillospiraceae</taxon>
        <taxon>Oscillospiraceae incertae sedis</taxon>
        <taxon>Candidatus Caccousia</taxon>
    </lineage>
</organism>
<name>A0A9D1FSY2_9FIRM</name>
<feature type="transmembrane region" description="Helical" evidence="7">
    <location>
        <begin position="266"/>
        <end position="285"/>
    </location>
</feature>
<sequence length="306" mass="34728">MIKRNKLREYVSWYLLLLIPLVGTLVFNVYPLIQTVMDSFENMKGMFIGLVNYQILWEDDTFRQSVVNTLYMAVLGVCFNVPIAFVIATMLNSVPVAKNVYKVVFLLPMIMSMITVATLFKYLMMPGEEGVLNFLLEKIGLGPFNFLNDPATSRESLIVMVVWKGMGYNIILFFAGLQAVQRELYEAAKIDGANEWKQWLYITIPSMKSSFTFVIITSVIAALKRFTDVYAISGETGNPAGSLNTIMLYVYRNSFSTLNYKDLGKASSASVVLFIIILLITLLNFKLTGSDNTETRLPRRRRRSLK</sequence>
<keyword evidence="6 7" id="KW-0472">Membrane</keyword>
<dbReference type="Proteomes" id="UP000824141">
    <property type="component" value="Unassembled WGS sequence"/>
</dbReference>
<evidence type="ECO:0000313" key="9">
    <source>
        <dbReference type="EMBL" id="HIS79456.1"/>
    </source>
</evidence>
<dbReference type="GO" id="GO:0055085">
    <property type="term" value="P:transmembrane transport"/>
    <property type="evidence" value="ECO:0007669"/>
    <property type="project" value="InterPro"/>
</dbReference>
<evidence type="ECO:0000256" key="1">
    <source>
        <dbReference type="ARBA" id="ARBA00004651"/>
    </source>
</evidence>
<evidence type="ECO:0000313" key="10">
    <source>
        <dbReference type="Proteomes" id="UP000824141"/>
    </source>
</evidence>
<dbReference type="AlphaFoldDB" id="A0A9D1FSY2"/>
<feature type="domain" description="ABC transmembrane type-1" evidence="8">
    <location>
        <begin position="66"/>
        <end position="284"/>
    </location>
</feature>
<comment type="caution">
    <text evidence="9">The sequence shown here is derived from an EMBL/GenBank/DDBJ whole genome shotgun (WGS) entry which is preliminary data.</text>
</comment>
<protein>
    <submittedName>
        <fullName evidence="9">Sugar ABC transporter permease</fullName>
    </submittedName>
</protein>
<dbReference type="Gene3D" id="1.10.3720.10">
    <property type="entry name" value="MetI-like"/>
    <property type="match status" value="1"/>
</dbReference>
<evidence type="ECO:0000256" key="7">
    <source>
        <dbReference type="RuleBase" id="RU363032"/>
    </source>
</evidence>
<evidence type="ECO:0000256" key="4">
    <source>
        <dbReference type="ARBA" id="ARBA00022692"/>
    </source>
</evidence>
<accession>A0A9D1FSY2</accession>
<dbReference type="CDD" id="cd06261">
    <property type="entry name" value="TM_PBP2"/>
    <property type="match status" value="1"/>
</dbReference>
<comment type="similarity">
    <text evidence="7">Belongs to the binding-protein-dependent transport system permease family.</text>
</comment>